<evidence type="ECO:0000256" key="1">
    <source>
        <dbReference type="ARBA" id="ARBA00008839"/>
    </source>
</evidence>
<feature type="compositionally biased region" description="Polar residues" evidence="2">
    <location>
        <begin position="103"/>
        <end position="115"/>
    </location>
</feature>
<dbReference type="PANTHER" id="PTHR12353">
    <property type="entry name" value="DISKS LARGE-ASSOCIATED PROTEIN DAP SAP90/PSD-95-ASSOCIATED PROTEIN"/>
    <property type="match status" value="1"/>
</dbReference>
<dbReference type="AlphaFoldDB" id="A0ABD0N660"/>
<gene>
    <name evidence="3" type="ORF">M9458_045700</name>
</gene>
<organism evidence="3 4">
    <name type="scientific">Cirrhinus mrigala</name>
    <name type="common">Mrigala</name>
    <dbReference type="NCBI Taxonomy" id="683832"/>
    <lineage>
        <taxon>Eukaryota</taxon>
        <taxon>Metazoa</taxon>
        <taxon>Chordata</taxon>
        <taxon>Craniata</taxon>
        <taxon>Vertebrata</taxon>
        <taxon>Euteleostomi</taxon>
        <taxon>Actinopterygii</taxon>
        <taxon>Neopterygii</taxon>
        <taxon>Teleostei</taxon>
        <taxon>Ostariophysi</taxon>
        <taxon>Cypriniformes</taxon>
        <taxon>Cyprinidae</taxon>
        <taxon>Labeoninae</taxon>
        <taxon>Labeonini</taxon>
        <taxon>Cirrhinus</taxon>
    </lineage>
</organism>
<evidence type="ECO:0000313" key="4">
    <source>
        <dbReference type="Proteomes" id="UP001529510"/>
    </source>
</evidence>
<feature type="region of interest" description="Disordered" evidence="2">
    <location>
        <begin position="88"/>
        <end position="115"/>
    </location>
</feature>
<accession>A0ABD0N660</accession>
<dbReference type="EMBL" id="JAMKFB020000023">
    <property type="protein sequence ID" value="KAL0157624.1"/>
    <property type="molecule type" value="Genomic_DNA"/>
</dbReference>
<keyword evidence="4" id="KW-1185">Reference proteome</keyword>
<evidence type="ECO:0000256" key="2">
    <source>
        <dbReference type="SAM" id="MobiDB-lite"/>
    </source>
</evidence>
<name>A0ABD0N660_CIRMR</name>
<comment type="similarity">
    <text evidence="1">Belongs to the SAPAP family.</text>
</comment>
<evidence type="ECO:0000313" key="3">
    <source>
        <dbReference type="EMBL" id="KAL0157624.1"/>
    </source>
</evidence>
<reference evidence="3 4" key="1">
    <citation type="submission" date="2024-05" db="EMBL/GenBank/DDBJ databases">
        <title>Genome sequencing and assembly of Indian major carp, Cirrhinus mrigala (Hamilton, 1822).</title>
        <authorList>
            <person name="Mohindra V."/>
            <person name="Chowdhury L.M."/>
            <person name="Lal K."/>
            <person name="Jena J.K."/>
        </authorList>
    </citation>
    <scope>NUCLEOTIDE SEQUENCE [LARGE SCALE GENOMIC DNA]</scope>
    <source>
        <strain evidence="3">CM1030</strain>
        <tissue evidence="3">Blood</tissue>
    </source>
</reference>
<feature type="compositionally biased region" description="Acidic residues" evidence="2">
    <location>
        <begin position="89"/>
        <end position="100"/>
    </location>
</feature>
<protein>
    <submittedName>
        <fullName evidence="3">Uncharacterized protein</fullName>
    </submittedName>
</protein>
<dbReference type="InterPro" id="IPR005026">
    <property type="entry name" value="SAPAP"/>
</dbReference>
<sequence length="115" mass="12763">MRQSTIKRRPHLTPCEARLWVGSGRLPRRLRAGRFNLHMSFQVEQGYRGSAAYSQLDSQAVEALDLPTPTCFRSRSHSYLRAIQAGCSQDDDTGSVDSDETPPITSSISSYNSAT</sequence>
<comment type="caution">
    <text evidence="3">The sequence shown here is derived from an EMBL/GenBank/DDBJ whole genome shotgun (WGS) entry which is preliminary data.</text>
</comment>
<feature type="non-terminal residue" evidence="3">
    <location>
        <position position="115"/>
    </location>
</feature>
<dbReference type="Proteomes" id="UP001529510">
    <property type="component" value="Unassembled WGS sequence"/>
</dbReference>
<dbReference type="PANTHER" id="PTHR12353:SF32">
    <property type="entry name" value="DISKS LARGE-ASSOCIATED PROTEIN 4"/>
    <property type="match status" value="1"/>
</dbReference>
<proteinExistence type="inferred from homology"/>